<evidence type="ECO:0000259" key="3">
    <source>
        <dbReference type="PROSITE" id="PS50048"/>
    </source>
</evidence>
<dbReference type="InterPro" id="IPR036864">
    <property type="entry name" value="Zn2-C6_fun-type_DNA-bd_sf"/>
</dbReference>
<dbReference type="Proteomes" id="UP000077154">
    <property type="component" value="Unassembled WGS sequence"/>
</dbReference>
<dbReference type="PANTHER" id="PTHR47655">
    <property type="entry name" value="QUINIC ACID UTILIZATION ACTIVATOR"/>
    <property type="match status" value="1"/>
</dbReference>
<dbReference type="RefSeq" id="XP_024327874.1">
    <property type="nucleotide sequence ID" value="XM_024464996.1"/>
</dbReference>
<name>A0A177AM77_9PEZI</name>
<dbReference type="CDD" id="cd15486">
    <property type="entry name" value="ZIP_Sip4"/>
    <property type="match status" value="1"/>
</dbReference>
<accession>A0A177AM77</accession>
<proteinExistence type="predicted"/>
<evidence type="ECO:0000256" key="2">
    <source>
        <dbReference type="SAM" id="MobiDB-lite"/>
    </source>
</evidence>
<dbReference type="PROSITE" id="PS50048">
    <property type="entry name" value="ZN2_CY6_FUNGAL_2"/>
    <property type="match status" value="1"/>
</dbReference>
<dbReference type="OrthoDB" id="4151048at2759"/>
<evidence type="ECO:0000256" key="1">
    <source>
        <dbReference type="ARBA" id="ARBA00023242"/>
    </source>
</evidence>
<dbReference type="Gene3D" id="4.10.240.10">
    <property type="entry name" value="Zn(2)-C6 fungal-type DNA-binding domain"/>
    <property type="match status" value="1"/>
</dbReference>
<reference evidence="4" key="1">
    <citation type="submission" date="2016-03" db="EMBL/GenBank/DDBJ databases">
        <title>Updated assembly of Pseudogymnoascus destructans, the fungus causing white-nose syndrome of bats.</title>
        <authorList>
            <person name="Palmer J.M."/>
            <person name="Drees K.P."/>
            <person name="Foster J.T."/>
            <person name="Lindner D.L."/>
        </authorList>
    </citation>
    <scope>NUCLEOTIDE SEQUENCE [LARGE SCALE GENOMIC DNA]</scope>
    <source>
        <strain evidence="4">20631-21</strain>
    </source>
</reference>
<gene>
    <name evidence="4" type="ORF">VC83_01313</name>
</gene>
<dbReference type="PROSITE" id="PS00463">
    <property type="entry name" value="ZN2_CY6_FUNGAL_1"/>
    <property type="match status" value="1"/>
</dbReference>
<feature type="compositionally biased region" description="Pro residues" evidence="2">
    <location>
        <begin position="1"/>
        <end position="13"/>
    </location>
</feature>
<dbReference type="eggNOG" id="ENOG502S8N8">
    <property type="taxonomic scope" value="Eukaryota"/>
</dbReference>
<evidence type="ECO:0000313" key="4">
    <source>
        <dbReference type="EMBL" id="OAF62602.1"/>
    </source>
</evidence>
<dbReference type="EMBL" id="KV441387">
    <property type="protein sequence ID" value="OAF62602.1"/>
    <property type="molecule type" value="Genomic_DNA"/>
</dbReference>
<dbReference type="GO" id="GO:0008270">
    <property type="term" value="F:zinc ion binding"/>
    <property type="evidence" value="ECO:0007669"/>
    <property type="project" value="InterPro"/>
</dbReference>
<sequence>MPPPHPPSLPSPPSTDNDVTHKKPSKRTKSSKPGPRGAKRVTAAAPSGSRSPEMGDGRHKRVWKACERCRMKKTKCDGESPCKRCRDDGLVCTAGHRKKAEFKQLPRGYAEVLENTQYALIATVHKLYAMVLTGEQWTLDPPVVNARGQPVIHDIAAKLGCIRADPSSSTSGGAIEFPADAGEFAALQRRLESEERASAGEGEGMGGILSAVTGPESQFGDDSFCEDFDPGFDMEDDFGDVDGGAGYGDVSPFSDGPGAFAMDGLQSLQQGGYEEFIPASSSSPALPTAAVAGGAQMSLPTQLQLTPQQQQQQQAALRAQQASQMQILQQQQQQQQQQQGLDFRELPQWTGPAAMEAQMRALMRGGLYAGGDGGMGMGAMGGDGTIRPNLLECGFGAEGY</sequence>
<dbReference type="AlphaFoldDB" id="A0A177AM77"/>
<organism evidence="4">
    <name type="scientific">Pseudogymnoascus destructans</name>
    <dbReference type="NCBI Taxonomy" id="655981"/>
    <lineage>
        <taxon>Eukaryota</taxon>
        <taxon>Fungi</taxon>
        <taxon>Dikarya</taxon>
        <taxon>Ascomycota</taxon>
        <taxon>Pezizomycotina</taxon>
        <taxon>Leotiomycetes</taxon>
        <taxon>Thelebolales</taxon>
        <taxon>Thelebolaceae</taxon>
        <taxon>Pseudogymnoascus</taxon>
    </lineage>
</organism>
<feature type="domain" description="Zn(2)-C6 fungal-type" evidence="3">
    <location>
        <begin position="65"/>
        <end position="94"/>
    </location>
</feature>
<dbReference type="GO" id="GO:0000981">
    <property type="term" value="F:DNA-binding transcription factor activity, RNA polymerase II-specific"/>
    <property type="evidence" value="ECO:0007669"/>
    <property type="project" value="InterPro"/>
</dbReference>
<keyword evidence="1" id="KW-0539">Nucleus</keyword>
<dbReference type="InterPro" id="IPR052783">
    <property type="entry name" value="Metabolic/Drug-Res_Regulator"/>
</dbReference>
<dbReference type="VEuPathDB" id="FungiDB:GMDG_07895"/>
<dbReference type="GeneID" id="36284404"/>
<dbReference type="Pfam" id="PF00172">
    <property type="entry name" value="Zn_clus"/>
    <property type="match status" value="1"/>
</dbReference>
<dbReference type="SMART" id="SM00066">
    <property type="entry name" value="GAL4"/>
    <property type="match status" value="1"/>
</dbReference>
<dbReference type="InterPro" id="IPR001138">
    <property type="entry name" value="Zn2Cys6_DnaBD"/>
</dbReference>
<dbReference type="VEuPathDB" id="FungiDB:GMDG_07896"/>
<dbReference type="PANTHER" id="PTHR47655:SF3">
    <property type="entry name" value="ZN(II)2CYS6 TRANSCRIPTION FACTOR (EUROFUNG)"/>
    <property type="match status" value="1"/>
</dbReference>
<feature type="region of interest" description="Disordered" evidence="2">
    <location>
        <begin position="193"/>
        <end position="219"/>
    </location>
</feature>
<protein>
    <recommendedName>
        <fullName evidence="3">Zn(2)-C6 fungal-type domain-containing protein</fullName>
    </recommendedName>
</protein>
<dbReference type="SUPFAM" id="SSF57701">
    <property type="entry name" value="Zn2/Cys6 DNA-binding domain"/>
    <property type="match status" value="1"/>
</dbReference>
<feature type="region of interest" description="Disordered" evidence="2">
    <location>
        <begin position="1"/>
        <end position="60"/>
    </location>
</feature>
<dbReference type="CDD" id="cd00067">
    <property type="entry name" value="GAL4"/>
    <property type="match status" value="1"/>
</dbReference>